<dbReference type="Proteomes" id="UP000001940">
    <property type="component" value="Chromosome X"/>
</dbReference>
<reference evidence="1 2" key="1">
    <citation type="journal article" date="1998" name="Science">
        <title>Genome sequence of the nematode C. elegans: a platform for investigating biology.</title>
        <authorList>
            <consortium name="The C. elegans sequencing consortium"/>
            <person name="Sulson J.E."/>
            <person name="Waterston R."/>
        </authorList>
    </citation>
    <scope>NUCLEOTIDE SEQUENCE [LARGE SCALE GENOMIC DNA]</scope>
    <source>
        <strain evidence="1 2">Bristol N2</strain>
    </source>
</reference>
<dbReference type="WormBase" id="F21G4.6f">
    <property type="protein sequence ID" value="CE54619"/>
    <property type="gene ID" value="WBGene00009027"/>
    <property type="gene designation" value="htt-1"/>
</dbReference>
<evidence type="ECO:0000313" key="1">
    <source>
        <dbReference type="EMBL" id="CAL4420482.1"/>
    </source>
</evidence>
<keyword evidence="2" id="KW-1185">Reference proteome</keyword>
<sequence length="2024" mass="232318">MTSTVLAQITDELSTNVSLDRELNLLKSAHKIIDKNLKVNVLTDRNDTYYRYVHRLMNLTFISLEKNNADIRLAAEAYYEHILKAYECYGFPETSLKILAMSIEKMNGARQATKMIKYLVYYLDILPKQHAPEKSGRTFYQEVVKNFILKSLNINQTICHQALEKWCGKLISSVVWQNADLKEITEKALQKLWSTRGHASRTMAAVIGAVIEESKEMFRVMFNTHLDKVIETFVSNQVVPVGTISMIRKSIHIYISGISVDSLKGLIEMLLLMIRDSSNEVAYDAFATLEELMKVEIPQMDGFVPGNFLKLKYGESISKPEEHVEDVEFVDPLVNADLYEQLQETKPPPKIDLLLEDFEKMSLNANRSVTNYVVAFLGKTFLLTGSEKLLKTDRQSKDSMKILALRVLNVICARTSIENYEVRFGDKNQLMIDVICYSTSTDDQLSQQAIKFMFLVLQRGTEIYNGLDLFKSVKKFRYLLDSVSVEHVLHLKNQQLLEYLEIMAFRSLYSTHYDFSLAEITSACAFMSVMRDWIQVNNIKENKHLEVMERFQNCLKNCVIDCWDSPRFINTISTMLNYHSSETACEDQYPPSLPLRVDFPHVHRTSSKANRFKQIVYDDWRTTLLCEARMPTYVKMTAILRESVNSPEFSHEKVPKLSRMHWNSDTLPAVLQVMTVSLSDSHSKEDCYHGFHVGMSVLNWVYRNVFIVRGAAETKEFPFLQHSRTEMDDTLGNRTEFRATLDAYYKTVQSSADEKLEQLLTPTINLMLAAMAHDFKTSTENILEIIVYITVLFTLSPISALKLLNVLLRCLLDPKLIESLTSGRVFYFASSNTNNFETNDEFLIEALKCDGDKYFNRWGDDMEVEKIKMGAMKEEILEQLEPLITQSLKCFRYRGKNEKKQVLQIMICLMNHKLKLSDADPTECLMKFAVSTFARPEECAHSELFDTLMHFLATATRFQKDESYQKPMIAATMLMKSIEKLSNPGIVNAMKAVSFALFNGRYEFTDIEEFLHTSHSTWKLCMQVAPTETLYTLSLLLEKNEFGMKNQKLFWSVLREWTPHDSLKVEVPFSAIALPVSLITNYLTSDKVNIFEIINQWLDDPVPENTLKECTIIVALYFTLNNGDRAIDWKRYFEHCFSKFNNTKATHLLSKYADSSLLPNRVEESDLDEELTGNDSVDIDNLLEKHHCGSIQDLCHSIICSGETSVLDFLNLIEREYPNDDSIWGFLLAEFRRLDDDLEHRLDITFRLQDLVDALSERFNSNMFLKLLGNTNLAGIHLNNLSIPKIKLMFDQVSFDYTEDGYVLRGIRNLLVSPRMLHFISEDELETAQMFLNLAEKVAGIMTTDALIATYSQYRIDFQVKCDMDEAKVKEIKKFALSMFAFCQEAHLRHSKRFSKTLSACFRHPILNSMFNIPLVAMKCFNWVPVVEILRKPTITCLPPTGHVCDVMVLEDMKRRLSKVGLVTNAQFEVLFTTMQAVIAHTVIGPEKMHHDEKDVLEREARSCNALQLYIATILTSLKYPNGGDPSSGFVLKSPYISELFLQSTEFAHLCNLKSVWKCEPRTAFTTPLERHDQKSWTHFQCDGKTNLYGICQTPLFSLWQLCGMMPIEFRQHANYHRIDHSASNYFLTSATNIDTISNVKQLMNIFEYWYSQGIGELGDTLLHSILHTILYLSDFFDDPDLHKAVLRTTSIIYRHQYDQNSVLSSFVHAMFFKSIAVLGADVHGTEFKPGEPESIALKLVSSGLSNDIKTVRIYTLAGVLYLVQSDSYESFISSIDILSAYLEKYLKKLANGSGRVESDESQFALALIIKLMETPMRLKQDKKTILKLLLASMRVRRERFIIELIAEGIEQLLCRSNEFNNEVINFVLVGVDSGDATPFPADNEYYCRAVYRILMVAATREKVANDEVSMTRIYNALQIIGFDMLSRGETAPAISRTLPFFSICVNGVETTISKYIERFVINGNKKDRRFVSTLINQIVETAATSKKWSVELKLYRERLKSKSVANADDNQWLLNILCNKIVE</sequence>
<evidence type="ECO:0000313" key="3">
    <source>
        <dbReference type="WormBase" id="F21G4.6f"/>
    </source>
</evidence>
<proteinExistence type="predicted"/>
<name>A0ACB1G6M4_CAEEL</name>
<protein>
    <submittedName>
        <fullName evidence="1">HunTingTin gene family member</fullName>
    </submittedName>
</protein>
<gene>
    <name evidence="1 3" type="primary">htt-1</name>
    <name evidence="1" type="ORF">CELE_F21G4.6</name>
    <name evidence="3" type="ORF">F21G4.6</name>
</gene>
<accession>A0ACB1G6M4</accession>
<dbReference type="EMBL" id="BX284606">
    <property type="protein sequence ID" value="CAL4420482.1"/>
    <property type="molecule type" value="Genomic_DNA"/>
</dbReference>
<organism evidence="1 2">
    <name type="scientific">Caenorhabditis elegans</name>
    <dbReference type="NCBI Taxonomy" id="6239"/>
    <lineage>
        <taxon>Eukaryota</taxon>
        <taxon>Metazoa</taxon>
        <taxon>Ecdysozoa</taxon>
        <taxon>Nematoda</taxon>
        <taxon>Chromadorea</taxon>
        <taxon>Rhabditida</taxon>
        <taxon>Rhabditina</taxon>
        <taxon>Rhabditomorpha</taxon>
        <taxon>Rhabditoidea</taxon>
        <taxon>Rhabditidae</taxon>
        <taxon>Peloderinae</taxon>
        <taxon>Caenorhabditis</taxon>
    </lineage>
</organism>
<evidence type="ECO:0000313" key="2">
    <source>
        <dbReference type="Proteomes" id="UP000001940"/>
    </source>
</evidence>